<dbReference type="Gene3D" id="3.30.1200.10">
    <property type="entry name" value="YggU-like"/>
    <property type="match status" value="1"/>
</dbReference>
<dbReference type="Proteomes" id="UP001196980">
    <property type="component" value="Unassembled WGS sequence"/>
</dbReference>
<dbReference type="InterPro" id="IPR003746">
    <property type="entry name" value="DUF167"/>
</dbReference>
<gene>
    <name evidence="3" type="ORF">HWQ67_11395</name>
</gene>
<accession>A0ABS6S0S7</accession>
<dbReference type="SUPFAM" id="SSF69786">
    <property type="entry name" value="YggU-like"/>
    <property type="match status" value="1"/>
</dbReference>
<dbReference type="EMBL" id="JABXWD010000209">
    <property type="protein sequence ID" value="MBV6342190.1"/>
    <property type="molecule type" value="Genomic_DNA"/>
</dbReference>
<dbReference type="PANTHER" id="PTHR13420">
    <property type="entry name" value="UPF0235 PROTEIN C15ORF40"/>
    <property type="match status" value="1"/>
</dbReference>
<organism evidence="3 4">
    <name type="scientific">Candidatus Magnetobacterium casense</name>
    <dbReference type="NCBI Taxonomy" id="1455061"/>
    <lineage>
        <taxon>Bacteria</taxon>
        <taxon>Pseudomonadati</taxon>
        <taxon>Nitrospirota</taxon>
        <taxon>Thermodesulfovibrionia</taxon>
        <taxon>Thermodesulfovibrionales</taxon>
        <taxon>Candidatus Magnetobacteriaceae</taxon>
        <taxon>Candidatus Magnetobacterium</taxon>
    </lineage>
</organism>
<sequence length="84" mass="9061">MVVSIKVIPRAAGNEVVGCVDGVLRIRVTAAPVDGQANRLLVELLCKHIKSRDASARVKKSDIRIIKGEKSKNKLVEITGIDSI</sequence>
<dbReference type="InterPro" id="IPR036591">
    <property type="entry name" value="YggU-like_sf"/>
</dbReference>
<dbReference type="NCBIfam" id="TIGR00251">
    <property type="entry name" value="DUF167 family protein"/>
    <property type="match status" value="1"/>
</dbReference>
<reference evidence="3 4" key="1">
    <citation type="journal article" date="2020" name="J Geophys Res Biogeosci">
        <title>Magnetotaxis as an Adaptation to Enable Bacterial Shuttling of Microbial Sulfur and Sulfur Cycling Across Aquatic Oxic#Anoxic Interfaces.</title>
        <authorList>
            <person name="Li J."/>
            <person name="Liu P."/>
            <person name="Wang J."/>
            <person name="Roberts A.P."/>
            <person name="Pan Y."/>
        </authorList>
    </citation>
    <scope>NUCLEOTIDE SEQUENCE [LARGE SCALE GENOMIC DNA]</scope>
    <source>
        <strain evidence="3 4">MYR-1_YQ</strain>
    </source>
</reference>
<dbReference type="HAMAP" id="MF_00634">
    <property type="entry name" value="UPF0235"/>
    <property type="match status" value="1"/>
</dbReference>
<name>A0ABS6S0S7_9BACT</name>
<proteinExistence type="inferred from homology"/>
<dbReference type="PANTHER" id="PTHR13420:SF7">
    <property type="entry name" value="UPF0235 PROTEIN C15ORF40"/>
    <property type="match status" value="1"/>
</dbReference>
<dbReference type="Pfam" id="PF02594">
    <property type="entry name" value="DUF167"/>
    <property type="match status" value="1"/>
</dbReference>
<evidence type="ECO:0000256" key="1">
    <source>
        <dbReference type="ARBA" id="ARBA00010364"/>
    </source>
</evidence>
<comment type="caution">
    <text evidence="3">The sequence shown here is derived from an EMBL/GenBank/DDBJ whole genome shotgun (WGS) entry which is preliminary data.</text>
</comment>
<evidence type="ECO:0000256" key="2">
    <source>
        <dbReference type="HAMAP-Rule" id="MF_00634"/>
    </source>
</evidence>
<comment type="similarity">
    <text evidence="1 2">Belongs to the UPF0235 family.</text>
</comment>
<evidence type="ECO:0000313" key="4">
    <source>
        <dbReference type="Proteomes" id="UP001196980"/>
    </source>
</evidence>
<dbReference type="SMART" id="SM01152">
    <property type="entry name" value="DUF167"/>
    <property type="match status" value="1"/>
</dbReference>
<keyword evidence="4" id="KW-1185">Reference proteome</keyword>
<evidence type="ECO:0000313" key="3">
    <source>
        <dbReference type="EMBL" id="MBV6342190.1"/>
    </source>
</evidence>
<protein>
    <recommendedName>
        <fullName evidence="2">UPF0235 protein HWQ67_11395</fullName>
    </recommendedName>
</protein>